<evidence type="ECO:0000313" key="13">
    <source>
        <dbReference type="Proteomes" id="UP000293519"/>
    </source>
</evidence>
<feature type="transmembrane region" description="Helical" evidence="10">
    <location>
        <begin position="77"/>
        <end position="96"/>
    </location>
</feature>
<evidence type="ECO:0000256" key="7">
    <source>
        <dbReference type="ARBA" id="ARBA00023136"/>
    </source>
</evidence>
<dbReference type="InterPro" id="IPR041714">
    <property type="entry name" value="VKOR_Actinobacteria"/>
</dbReference>
<evidence type="ECO:0000256" key="2">
    <source>
        <dbReference type="ARBA" id="ARBA00006214"/>
    </source>
</evidence>
<organism evidence="12 13">
    <name type="scientific">Microcella putealis</name>
    <dbReference type="NCBI Taxonomy" id="337005"/>
    <lineage>
        <taxon>Bacteria</taxon>
        <taxon>Bacillati</taxon>
        <taxon>Actinomycetota</taxon>
        <taxon>Actinomycetes</taxon>
        <taxon>Micrococcales</taxon>
        <taxon>Microbacteriaceae</taxon>
        <taxon>Microcella</taxon>
    </lineage>
</organism>
<evidence type="ECO:0000256" key="9">
    <source>
        <dbReference type="ARBA" id="ARBA00023284"/>
    </source>
</evidence>
<protein>
    <submittedName>
        <fullName evidence="12">Putative membrane protein</fullName>
    </submittedName>
</protein>
<proteinExistence type="inferred from homology"/>
<name>A0A4Q7LY20_9MICO</name>
<feature type="transmembrane region" description="Helical" evidence="10">
    <location>
        <begin position="17"/>
        <end position="37"/>
    </location>
</feature>
<dbReference type="SMART" id="SM00756">
    <property type="entry name" value="VKc"/>
    <property type="match status" value="1"/>
</dbReference>
<keyword evidence="9" id="KW-0676">Redox-active center</keyword>
<gene>
    <name evidence="12" type="ORF">EV141_0140</name>
</gene>
<evidence type="ECO:0000256" key="3">
    <source>
        <dbReference type="ARBA" id="ARBA00022692"/>
    </source>
</evidence>
<evidence type="ECO:0000259" key="11">
    <source>
        <dbReference type="SMART" id="SM00756"/>
    </source>
</evidence>
<dbReference type="Proteomes" id="UP000293519">
    <property type="component" value="Unassembled WGS sequence"/>
</dbReference>
<evidence type="ECO:0000256" key="8">
    <source>
        <dbReference type="ARBA" id="ARBA00023157"/>
    </source>
</evidence>
<dbReference type="Pfam" id="PF07884">
    <property type="entry name" value="VKOR"/>
    <property type="match status" value="1"/>
</dbReference>
<comment type="similarity">
    <text evidence="2">Belongs to the VKOR family.</text>
</comment>
<feature type="domain" description="Vitamin K epoxide reductase" evidence="11">
    <location>
        <begin position="14"/>
        <end position="155"/>
    </location>
</feature>
<dbReference type="CDD" id="cd12922">
    <property type="entry name" value="VKOR_5"/>
    <property type="match status" value="1"/>
</dbReference>
<dbReference type="GO" id="GO:0016020">
    <property type="term" value="C:membrane"/>
    <property type="evidence" value="ECO:0007669"/>
    <property type="project" value="UniProtKB-SubCell"/>
</dbReference>
<evidence type="ECO:0000313" key="12">
    <source>
        <dbReference type="EMBL" id="RZS58929.1"/>
    </source>
</evidence>
<dbReference type="EMBL" id="SGWW01000001">
    <property type="protein sequence ID" value="RZS58929.1"/>
    <property type="molecule type" value="Genomic_DNA"/>
</dbReference>
<keyword evidence="5 10" id="KW-1133">Transmembrane helix</keyword>
<keyword evidence="7 10" id="KW-0472">Membrane</keyword>
<evidence type="ECO:0000256" key="4">
    <source>
        <dbReference type="ARBA" id="ARBA00022719"/>
    </source>
</evidence>
<accession>A0A4Q7LY20</accession>
<evidence type="ECO:0000256" key="5">
    <source>
        <dbReference type="ARBA" id="ARBA00022989"/>
    </source>
</evidence>
<keyword evidence="4" id="KW-0874">Quinone</keyword>
<keyword evidence="8" id="KW-1015">Disulfide bond</keyword>
<dbReference type="GO" id="GO:0048038">
    <property type="term" value="F:quinone binding"/>
    <property type="evidence" value="ECO:0007669"/>
    <property type="project" value="UniProtKB-KW"/>
</dbReference>
<keyword evidence="13" id="KW-1185">Reference proteome</keyword>
<dbReference type="InterPro" id="IPR038354">
    <property type="entry name" value="VKOR_sf"/>
</dbReference>
<dbReference type="OrthoDB" id="9783799at2"/>
<feature type="transmembrane region" description="Helical" evidence="10">
    <location>
        <begin position="173"/>
        <end position="196"/>
    </location>
</feature>
<evidence type="ECO:0000256" key="1">
    <source>
        <dbReference type="ARBA" id="ARBA00004141"/>
    </source>
</evidence>
<dbReference type="AlphaFoldDB" id="A0A4Q7LY20"/>
<feature type="transmembrane region" description="Helical" evidence="10">
    <location>
        <begin position="103"/>
        <end position="123"/>
    </location>
</feature>
<dbReference type="InterPro" id="IPR012932">
    <property type="entry name" value="VKOR"/>
</dbReference>
<comment type="caution">
    <text evidence="12">The sequence shown here is derived from an EMBL/GenBank/DDBJ whole genome shotgun (WGS) entry which is preliminary data.</text>
</comment>
<evidence type="ECO:0000256" key="6">
    <source>
        <dbReference type="ARBA" id="ARBA00023002"/>
    </source>
</evidence>
<comment type="subcellular location">
    <subcellularLocation>
        <location evidence="1">Membrane</location>
        <topology evidence="1">Multi-pass membrane protein</topology>
    </subcellularLocation>
</comment>
<feature type="transmembrane region" description="Helical" evidence="10">
    <location>
        <begin position="129"/>
        <end position="152"/>
    </location>
</feature>
<dbReference type="Gene3D" id="1.20.1440.130">
    <property type="entry name" value="VKOR domain"/>
    <property type="match status" value="1"/>
</dbReference>
<reference evidence="12 13" key="1">
    <citation type="journal article" date="2015" name="Stand. Genomic Sci.">
        <title>Genomic Encyclopedia of Bacterial and Archaeal Type Strains, Phase III: the genomes of soil and plant-associated and newly described type strains.</title>
        <authorList>
            <person name="Whitman W.B."/>
            <person name="Woyke T."/>
            <person name="Klenk H.P."/>
            <person name="Zhou Y."/>
            <person name="Lilburn T.G."/>
            <person name="Beck B.J."/>
            <person name="De Vos P."/>
            <person name="Vandamme P."/>
            <person name="Eisen J.A."/>
            <person name="Garrity G."/>
            <person name="Hugenholtz P."/>
            <person name="Kyrpides N.C."/>
        </authorList>
    </citation>
    <scope>NUCLEOTIDE SEQUENCE [LARGE SCALE GENOMIC DNA]</scope>
    <source>
        <strain evidence="12 13">CV2</strain>
    </source>
</reference>
<keyword evidence="3 10" id="KW-0812">Transmembrane</keyword>
<sequence length="202" mass="22119">MEPTPQDAADRRQLRSLAAVLLVTGAIGLFGSVVLLIERVRSLQNPGVALSCDISPFVSCGALFDRWQASLLGFPNPILGVAGFVAPIAVAAGLLAGARFGSWYWRLFTLGVFAAWLLVTWLYTQSVYVIGVLCPYCMLVWAATIPMWWYLLAWGLKHGTLFGDRTRRLGQQLSPFAWVAVLANYAVIVLTILVQFPSIFGL</sequence>
<evidence type="ECO:0000256" key="10">
    <source>
        <dbReference type="SAM" id="Phobius"/>
    </source>
</evidence>
<keyword evidence="6" id="KW-0560">Oxidoreductase</keyword>
<dbReference type="GO" id="GO:0016491">
    <property type="term" value="F:oxidoreductase activity"/>
    <property type="evidence" value="ECO:0007669"/>
    <property type="project" value="UniProtKB-KW"/>
</dbReference>